<dbReference type="InterPro" id="IPR006680">
    <property type="entry name" value="Amidohydro-rel"/>
</dbReference>
<dbReference type="EMBL" id="CAFBOS010000018">
    <property type="protein sequence ID" value="CAB4982781.1"/>
    <property type="molecule type" value="Genomic_DNA"/>
</dbReference>
<dbReference type="AlphaFoldDB" id="A0A6J6SVD8"/>
<dbReference type="EMBL" id="CAEZYR010000029">
    <property type="protein sequence ID" value="CAB4738946.1"/>
    <property type="molecule type" value="Genomic_DNA"/>
</dbReference>
<gene>
    <name evidence="3" type="ORF">UFOPK2754_01021</name>
    <name evidence="4" type="ORF">UFOPK3139_00603</name>
    <name evidence="5" type="ORF">UFOPK3543_01118</name>
    <name evidence="6" type="ORF">UFOPK3967_00466</name>
</gene>
<feature type="domain" description="Amidohydrolase-related" evidence="2">
    <location>
        <begin position="140"/>
        <end position="395"/>
    </location>
</feature>
<dbReference type="Gene3D" id="3.20.20.140">
    <property type="entry name" value="Metal-dependent hydrolases"/>
    <property type="match status" value="1"/>
</dbReference>
<dbReference type="EMBL" id="CAFABA010000016">
    <property type="protein sequence ID" value="CAB4819402.1"/>
    <property type="molecule type" value="Genomic_DNA"/>
</dbReference>
<dbReference type="GO" id="GO:0005737">
    <property type="term" value="C:cytoplasm"/>
    <property type="evidence" value="ECO:0007669"/>
    <property type="project" value="TreeGrafter"/>
</dbReference>
<evidence type="ECO:0000256" key="1">
    <source>
        <dbReference type="ARBA" id="ARBA00023239"/>
    </source>
</evidence>
<dbReference type="PANTHER" id="PTHR21240">
    <property type="entry name" value="2-AMINO-3-CARBOXYLMUCONATE-6-SEMIALDEHYDE DECARBOXYLASE"/>
    <property type="match status" value="1"/>
</dbReference>
<dbReference type="InterPro" id="IPR032466">
    <property type="entry name" value="Metal_Hydrolase"/>
</dbReference>
<evidence type="ECO:0000259" key="2">
    <source>
        <dbReference type="Pfam" id="PF04909"/>
    </source>
</evidence>
<dbReference type="SUPFAM" id="SSF51556">
    <property type="entry name" value="Metallo-dependent hydrolases"/>
    <property type="match status" value="1"/>
</dbReference>
<evidence type="ECO:0000313" key="6">
    <source>
        <dbReference type="EMBL" id="CAB4982781.1"/>
    </source>
</evidence>
<name>A0A6J6SVD8_9ZZZZ</name>
<proteinExistence type="predicted"/>
<protein>
    <submittedName>
        <fullName evidence="3">Unannotated protein</fullName>
    </submittedName>
</protein>
<reference evidence="3" key="1">
    <citation type="submission" date="2020-05" db="EMBL/GenBank/DDBJ databases">
        <authorList>
            <person name="Chiriac C."/>
            <person name="Salcher M."/>
            <person name="Ghai R."/>
            <person name="Kavagutti S V."/>
        </authorList>
    </citation>
    <scope>NUCLEOTIDE SEQUENCE</scope>
</reference>
<dbReference type="GO" id="GO:0016831">
    <property type="term" value="F:carboxy-lyase activity"/>
    <property type="evidence" value="ECO:0007669"/>
    <property type="project" value="InterPro"/>
</dbReference>
<dbReference type="PANTHER" id="PTHR21240:SF28">
    <property type="entry name" value="ISO-OROTATE DECARBOXYLASE (EUROFUNG)"/>
    <property type="match status" value="1"/>
</dbReference>
<dbReference type="InterPro" id="IPR032465">
    <property type="entry name" value="ACMSD"/>
</dbReference>
<evidence type="ECO:0000313" key="3">
    <source>
        <dbReference type="EMBL" id="CAB4738946.1"/>
    </source>
</evidence>
<dbReference type="EMBL" id="CAFBMH010000032">
    <property type="protein sequence ID" value="CAB4905605.1"/>
    <property type="molecule type" value="Genomic_DNA"/>
</dbReference>
<accession>A0A6J6SVD8</accession>
<keyword evidence="1" id="KW-0456">Lyase</keyword>
<evidence type="ECO:0000313" key="4">
    <source>
        <dbReference type="EMBL" id="CAB4819402.1"/>
    </source>
</evidence>
<dbReference type="GO" id="GO:0019748">
    <property type="term" value="P:secondary metabolic process"/>
    <property type="evidence" value="ECO:0007669"/>
    <property type="project" value="TreeGrafter"/>
</dbReference>
<dbReference type="Pfam" id="PF04909">
    <property type="entry name" value="Amidohydro_2"/>
    <property type="match status" value="1"/>
</dbReference>
<organism evidence="3">
    <name type="scientific">freshwater metagenome</name>
    <dbReference type="NCBI Taxonomy" id="449393"/>
    <lineage>
        <taxon>unclassified sequences</taxon>
        <taxon>metagenomes</taxon>
        <taxon>ecological metagenomes</taxon>
    </lineage>
</organism>
<dbReference type="GO" id="GO:0016787">
    <property type="term" value="F:hydrolase activity"/>
    <property type="evidence" value="ECO:0007669"/>
    <property type="project" value="InterPro"/>
</dbReference>
<sequence length="402" mass="43847">MVAVPELLADYVDRISDVDSHEMMPAELWVEAFGDAAAPLAQRFIDGRDPADPGYWSIPGCVTDTAHVDEATVWTTKGPTAPGAIDPACRIAVLDAMGVRRQLMFPTSIGHCGAFIRTYPEGAGQFDGITTDRRGYARLLFAAYNTWAASRAVGNDRVRPVFVLYGDTPAELISVAERAVAAGARAVALLSGEPPAGRSPAHPSLDPLYALLAAQDVALTVHLGSEGGFVATTTWRDAPVFDGYRISGEFTGDPWTRSTMHLAAQNMTMTMITGGVFDRHPQLRFGVIELGAHWVGPLAELLDLWADNSQGISRDSVRASDLQRQPSDYLRSNVRVTPFVFEPVDVYLDRYDLADVLCFSTDYPHVEGGRDPLGRFASLLERHGRDVLEKFFVRNGQLLLPD</sequence>
<evidence type="ECO:0000313" key="5">
    <source>
        <dbReference type="EMBL" id="CAB4905605.1"/>
    </source>
</evidence>